<dbReference type="AlphaFoldDB" id="A0A4R6IFA4"/>
<sequence length="310" mass="33574">MAKDFDYELIIVGGGPAALSAAVYGSRGGLKTAFIEKDAPGGKVVNQSKIENWLGDEIVEGPDLAIRMYNHGIKFGAEHIFGEVTKIETNGDYDHVVTYKNPEGEFKKSAKSIIIASGMVNREPLDIPNIRNYYHKGVSFCSICDGPIFGYQPSVVIGGGNSAVEEGAYLANVASHVHFVVRDAKFNAEQSLVEELLKRKNVTIHYESRITEVAGENKLEQVTIETKDGKTTTVSVASIFPYIGFLPAANFAKDLGILEPNGFIKTDELMQTKIKGIYAAGDIRLKDVRQIVTASSDGAIAAKDAAQKVK</sequence>
<dbReference type="InterPro" id="IPR023753">
    <property type="entry name" value="FAD/NAD-binding_dom"/>
</dbReference>
<evidence type="ECO:0000256" key="1">
    <source>
        <dbReference type="ARBA" id="ARBA00022630"/>
    </source>
</evidence>
<keyword evidence="1" id="KW-0285">Flavoprotein</keyword>
<gene>
    <name evidence="4" type="ORF">EI74_0479</name>
</gene>
<dbReference type="PRINTS" id="PR00469">
    <property type="entry name" value="PNDRDTASEII"/>
</dbReference>
<dbReference type="GO" id="GO:0016491">
    <property type="term" value="F:oxidoreductase activity"/>
    <property type="evidence" value="ECO:0007669"/>
    <property type="project" value="UniProtKB-KW"/>
</dbReference>
<evidence type="ECO:0000313" key="5">
    <source>
        <dbReference type="Proteomes" id="UP000295518"/>
    </source>
</evidence>
<organism evidence="4 5">
    <name type="scientific">Mycoplasma testudineum</name>
    <dbReference type="NCBI Taxonomy" id="244584"/>
    <lineage>
        <taxon>Bacteria</taxon>
        <taxon>Bacillati</taxon>
        <taxon>Mycoplasmatota</taxon>
        <taxon>Mollicutes</taxon>
        <taxon>Mycoplasmataceae</taxon>
        <taxon>Mycoplasma</taxon>
    </lineage>
</organism>
<dbReference type="RefSeq" id="WP_094254643.1">
    <property type="nucleotide sequence ID" value="NZ_NNCE01000003.1"/>
</dbReference>
<dbReference type="InterPro" id="IPR050097">
    <property type="entry name" value="Ferredoxin-NADP_redctase_2"/>
</dbReference>
<dbReference type="SUPFAM" id="SSF51905">
    <property type="entry name" value="FAD/NAD(P)-binding domain"/>
    <property type="match status" value="1"/>
</dbReference>
<protein>
    <submittedName>
        <fullName evidence="4">Thioredoxin reductase (NADPH)</fullName>
    </submittedName>
</protein>
<evidence type="ECO:0000259" key="3">
    <source>
        <dbReference type="Pfam" id="PF07992"/>
    </source>
</evidence>
<accession>A0A4R6IFA4</accession>
<keyword evidence="2" id="KW-0560">Oxidoreductase</keyword>
<name>A0A4R6IFA4_9MOLU</name>
<feature type="domain" description="FAD/NAD(P)-binding" evidence="3">
    <location>
        <begin position="8"/>
        <end position="298"/>
    </location>
</feature>
<reference evidence="4 5" key="1">
    <citation type="submission" date="2019-03" db="EMBL/GenBank/DDBJ databases">
        <title>Genomic Encyclopedia of Archaeal and Bacterial Type Strains, Phase II (KMG-II): from individual species to whole genera.</title>
        <authorList>
            <person name="Goeker M."/>
        </authorList>
    </citation>
    <scope>NUCLEOTIDE SEQUENCE [LARGE SCALE GENOMIC DNA]</scope>
    <source>
        <strain evidence="4 5">ATCC 700618</strain>
    </source>
</reference>
<comment type="caution">
    <text evidence="4">The sequence shown here is derived from an EMBL/GenBank/DDBJ whole genome shotgun (WGS) entry which is preliminary data.</text>
</comment>
<dbReference type="OrthoDB" id="9806179at2"/>
<dbReference type="EMBL" id="SNWN01000011">
    <property type="protein sequence ID" value="TDO20401.1"/>
    <property type="molecule type" value="Genomic_DNA"/>
</dbReference>
<dbReference type="Pfam" id="PF07992">
    <property type="entry name" value="Pyr_redox_2"/>
    <property type="match status" value="1"/>
</dbReference>
<dbReference type="InterPro" id="IPR036188">
    <property type="entry name" value="FAD/NAD-bd_sf"/>
</dbReference>
<dbReference type="Gene3D" id="3.50.50.60">
    <property type="entry name" value="FAD/NAD(P)-binding domain"/>
    <property type="match status" value="2"/>
</dbReference>
<dbReference type="PRINTS" id="PR00368">
    <property type="entry name" value="FADPNR"/>
</dbReference>
<keyword evidence="5" id="KW-1185">Reference proteome</keyword>
<dbReference type="Proteomes" id="UP000295518">
    <property type="component" value="Unassembled WGS sequence"/>
</dbReference>
<evidence type="ECO:0000313" key="4">
    <source>
        <dbReference type="EMBL" id="TDO20401.1"/>
    </source>
</evidence>
<proteinExistence type="predicted"/>
<evidence type="ECO:0000256" key="2">
    <source>
        <dbReference type="ARBA" id="ARBA00023002"/>
    </source>
</evidence>
<dbReference type="PANTHER" id="PTHR48105">
    <property type="entry name" value="THIOREDOXIN REDUCTASE 1-RELATED-RELATED"/>
    <property type="match status" value="1"/>
</dbReference>